<evidence type="ECO:0008006" key="3">
    <source>
        <dbReference type="Google" id="ProtNLM"/>
    </source>
</evidence>
<keyword evidence="2" id="KW-1185">Reference proteome</keyword>
<dbReference type="EMBL" id="JACTNF010000008">
    <property type="protein sequence ID" value="MBO1074837.1"/>
    <property type="molecule type" value="Genomic_DNA"/>
</dbReference>
<accession>A0ABS3KCV8</accession>
<comment type="caution">
    <text evidence="1">The sequence shown here is derived from an EMBL/GenBank/DDBJ whole genome shotgun (WGS) entry which is preliminary data.</text>
</comment>
<gene>
    <name evidence="1" type="ORF">IAI60_09470</name>
</gene>
<evidence type="ECO:0000313" key="1">
    <source>
        <dbReference type="EMBL" id="MBO1074837.1"/>
    </source>
</evidence>
<organism evidence="1 2">
    <name type="scientific">Roseomonas marmotae</name>
    <dbReference type="NCBI Taxonomy" id="2768161"/>
    <lineage>
        <taxon>Bacteria</taxon>
        <taxon>Pseudomonadati</taxon>
        <taxon>Pseudomonadota</taxon>
        <taxon>Alphaproteobacteria</taxon>
        <taxon>Acetobacterales</taxon>
        <taxon>Roseomonadaceae</taxon>
        <taxon>Roseomonas</taxon>
    </lineage>
</organism>
<protein>
    <recommendedName>
        <fullName evidence="3">Nucleotide-diphospho-sugar transferase domain-containing protein</fullName>
    </recommendedName>
</protein>
<sequence>MRALKPERDIVLIQSADPVNYFFMLRSTARINREFCLQHDIDYTCHQGIIRGFHPWQACYNRIFLINNLLDLGFTGWYLHLDADAWVHDVGFDIRAYLADCRDHSFVFALSASKLSWEVNDGIFLANLAHPDTRDVMRAWKEAAEAIPEDRLRQATNWYEHGTPGDQQLLQAILRKDDARLSAHIRHEPISFMNAPTSRVFRQLLRAQQRDQGLRLDEIQMRVGDALRQRRLPVAERVTTFCYLARLLGLPIPPQVAEIRRIMATKENFAAFFGPVLARTEAPPPTPPAAAPAP</sequence>
<dbReference type="RefSeq" id="WP_207446651.1">
    <property type="nucleotide sequence ID" value="NZ_CP061091.1"/>
</dbReference>
<name>A0ABS3KCV8_9PROT</name>
<reference evidence="1 2" key="1">
    <citation type="submission" date="2020-09" db="EMBL/GenBank/DDBJ databases">
        <title>Roseomonas.</title>
        <authorList>
            <person name="Zhu W."/>
        </authorList>
    </citation>
    <scope>NUCLEOTIDE SEQUENCE [LARGE SCALE GENOMIC DNA]</scope>
    <source>
        <strain evidence="1 2">1311</strain>
    </source>
</reference>
<dbReference type="Proteomes" id="UP001518990">
    <property type="component" value="Unassembled WGS sequence"/>
</dbReference>
<dbReference type="SUPFAM" id="SSF53448">
    <property type="entry name" value="Nucleotide-diphospho-sugar transferases"/>
    <property type="match status" value="1"/>
</dbReference>
<dbReference type="InterPro" id="IPR029044">
    <property type="entry name" value="Nucleotide-diphossugar_trans"/>
</dbReference>
<evidence type="ECO:0000313" key="2">
    <source>
        <dbReference type="Proteomes" id="UP001518990"/>
    </source>
</evidence>
<proteinExistence type="predicted"/>